<keyword evidence="1" id="KW-1015">Disulfide bond</keyword>
<dbReference type="SUPFAM" id="SSF49870">
    <property type="entry name" value="Osmotin, thaumatin-like protein"/>
    <property type="match status" value="1"/>
</dbReference>
<protein>
    <recommendedName>
        <fullName evidence="4">Thaumatin-like protein</fullName>
    </recommendedName>
</protein>
<feature type="disulfide bond" evidence="1">
    <location>
        <begin position="48"/>
        <end position="63"/>
    </location>
</feature>
<reference evidence="2" key="2">
    <citation type="submission" date="2022-03" db="EMBL/GenBank/DDBJ databases">
        <title>Draft title - Genomic analysis of global carrot germplasm unveils the trajectory of domestication and the origin of high carotenoid orange carrot.</title>
        <authorList>
            <person name="Iorizzo M."/>
            <person name="Ellison S."/>
            <person name="Senalik D."/>
            <person name="Macko-Podgorni A."/>
            <person name="Grzebelus D."/>
            <person name="Bostan H."/>
            <person name="Rolling W."/>
            <person name="Curaba J."/>
            <person name="Simon P."/>
        </authorList>
    </citation>
    <scope>NUCLEOTIDE SEQUENCE</scope>
    <source>
        <tissue evidence="2">Leaf</tissue>
    </source>
</reference>
<dbReference type="SMART" id="SM00205">
    <property type="entry name" value="THN"/>
    <property type="match status" value="1"/>
</dbReference>
<dbReference type="Proteomes" id="UP000077755">
    <property type="component" value="Chromosome 8"/>
</dbReference>
<dbReference type="PROSITE" id="PS51367">
    <property type="entry name" value="THAUMATIN_2"/>
    <property type="match status" value="1"/>
</dbReference>
<organism evidence="2 3">
    <name type="scientific">Daucus carota subsp. sativus</name>
    <name type="common">Carrot</name>
    <dbReference type="NCBI Taxonomy" id="79200"/>
    <lineage>
        <taxon>Eukaryota</taxon>
        <taxon>Viridiplantae</taxon>
        <taxon>Streptophyta</taxon>
        <taxon>Embryophyta</taxon>
        <taxon>Tracheophyta</taxon>
        <taxon>Spermatophyta</taxon>
        <taxon>Magnoliopsida</taxon>
        <taxon>eudicotyledons</taxon>
        <taxon>Gunneridae</taxon>
        <taxon>Pentapetalae</taxon>
        <taxon>asterids</taxon>
        <taxon>campanulids</taxon>
        <taxon>Apiales</taxon>
        <taxon>Apiaceae</taxon>
        <taxon>Apioideae</taxon>
        <taxon>Scandiceae</taxon>
        <taxon>Daucinae</taxon>
        <taxon>Daucus</taxon>
        <taxon>Daucus sect. Daucus</taxon>
    </lineage>
</organism>
<evidence type="ECO:0008006" key="4">
    <source>
        <dbReference type="Google" id="ProtNLM"/>
    </source>
</evidence>
<evidence type="ECO:0000313" key="3">
    <source>
        <dbReference type="Proteomes" id="UP000077755"/>
    </source>
</evidence>
<dbReference type="Gene3D" id="2.60.110.10">
    <property type="entry name" value="Thaumatin"/>
    <property type="match status" value="1"/>
</dbReference>
<sequence>MTFGTCESALHYYDVSLVDGFNVPVAMRPEGGAGCDMVSCAKDLNVFCPSNLVVKKDGKVVACKSACMAARSDRYCCTGEFANPKICKPSVFGHLFKAMCPRAYSYAFDDSSALKTCRASRYVITFCPPK</sequence>
<dbReference type="EMBL" id="CP093350">
    <property type="protein sequence ID" value="WOH12401.1"/>
    <property type="molecule type" value="Genomic_DNA"/>
</dbReference>
<dbReference type="InterPro" id="IPR037176">
    <property type="entry name" value="Osmotin/thaumatin-like_sf"/>
</dbReference>
<evidence type="ECO:0000313" key="2">
    <source>
        <dbReference type="EMBL" id="WOH12401.1"/>
    </source>
</evidence>
<feature type="disulfide bond" evidence="1">
    <location>
        <begin position="67"/>
        <end position="76"/>
    </location>
</feature>
<name>A0AAF0XQI1_DAUCS</name>
<dbReference type="Pfam" id="PF00314">
    <property type="entry name" value="Thaumatin"/>
    <property type="match status" value="1"/>
</dbReference>
<feature type="disulfide bond" evidence="1">
    <location>
        <begin position="40"/>
        <end position="100"/>
    </location>
</feature>
<dbReference type="PIRSF" id="PIRSF002703">
    <property type="entry name" value="Thaumatin"/>
    <property type="match status" value="1"/>
</dbReference>
<gene>
    <name evidence="2" type="ORF">DCAR_0831904</name>
</gene>
<accession>A0AAF0XQI1</accession>
<proteinExistence type="predicted"/>
<feature type="disulfide bond" evidence="1">
    <location>
        <begin position="77"/>
        <end position="87"/>
    </location>
</feature>
<reference evidence="2" key="1">
    <citation type="journal article" date="2016" name="Nat. Genet.">
        <title>A high-quality carrot genome assembly provides new insights into carotenoid accumulation and asterid genome evolution.</title>
        <authorList>
            <person name="Iorizzo M."/>
            <person name="Ellison S."/>
            <person name="Senalik D."/>
            <person name="Zeng P."/>
            <person name="Satapoomin P."/>
            <person name="Huang J."/>
            <person name="Bowman M."/>
            <person name="Iovene M."/>
            <person name="Sanseverino W."/>
            <person name="Cavagnaro P."/>
            <person name="Yildiz M."/>
            <person name="Macko-Podgorni A."/>
            <person name="Moranska E."/>
            <person name="Grzebelus E."/>
            <person name="Grzebelus D."/>
            <person name="Ashrafi H."/>
            <person name="Zheng Z."/>
            <person name="Cheng S."/>
            <person name="Spooner D."/>
            <person name="Van Deynze A."/>
            <person name="Simon P."/>
        </authorList>
    </citation>
    <scope>NUCLEOTIDE SEQUENCE</scope>
    <source>
        <tissue evidence="2">Leaf</tissue>
    </source>
</reference>
<dbReference type="PANTHER" id="PTHR31048">
    <property type="entry name" value="OS03G0233200 PROTEIN"/>
    <property type="match status" value="1"/>
</dbReference>
<feature type="disulfide bond" evidence="1">
    <location>
        <begin position="35"/>
        <end position="117"/>
    </location>
</feature>
<evidence type="ECO:0000256" key="1">
    <source>
        <dbReference type="PIRSR" id="PIRSR002703-1"/>
    </source>
</evidence>
<dbReference type="AlphaFoldDB" id="A0AAF0XQI1"/>
<keyword evidence="3" id="KW-1185">Reference proteome</keyword>
<dbReference type="InterPro" id="IPR001938">
    <property type="entry name" value="Thaumatin"/>
</dbReference>